<gene>
    <name evidence="3" type="ORF">IAQ67_29170</name>
</gene>
<protein>
    <submittedName>
        <fullName evidence="3">Uncharacterized protein</fullName>
    </submittedName>
</protein>
<feature type="region of interest" description="Disordered" evidence="2">
    <location>
        <begin position="75"/>
        <end position="96"/>
    </location>
</feature>
<evidence type="ECO:0000313" key="4">
    <source>
        <dbReference type="Proteomes" id="UP000516384"/>
    </source>
</evidence>
<dbReference type="EMBL" id="CP061174">
    <property type="protein sequence ID" value="QNR70520.1"/>
    <property type="molecule type" value="Genomic_DNA"/>
</dbReference>
<evidence type="ECO:0000256" key="1">
    <source>
        <dbReference type="SAM" id="Coils"/>
    </source>
</evidence>
<sequence>MIKTIVEETQEELDAIEKEIDDEMNMLVQIHEERPDLSIDRLIARQQADFVGLLWDRHKKRQLLRMFENQMEEMKRKKGETTYQNAQPWTEGASNQ</sequence>
<dbReference type="Proteomes" id="UP000516384">
    <property type="component" value="Plasmid pPlas2"/>
</dbReference>
<keyword evidence="3" id="KW-0614">Plasmid</keyword>
<keyword evidence="1" id="KW-0175">Coiled coil</keyword>
<name>A0A7H0YHG2_9BACL</name>
<proteinExistence type="predicted"/>
<dbReference type="RefSeq" id="WP_190299827.1">
    <property type="nucleotide sequence ID" value="NZ_CP061174.1"/>
</dbReference>
<feature type="coiled-coil region" evidence="1">
    <location>
        <begin position="6"/>
        <end position="33"/>
    </location>
</feature>
<evidence type="ECO:0000313" key="3">
    <source>
        <dbReference type="EMBL" id="QNR70520.1"/>
    </source>
</evidence>
<dbReference type="AlphaFoldDB" id="A0A7H0YHG2"/>
<geneLocation type="plasmid" evidence="3 4">
    <name>pPlas2</name>
</geneLocation>
<feature type="compositionally biased region" description="Polar residues" evidence="2">
    <location>
        <begin position="81"/>
        <end position="96"/>
    </location>
</feature>
<accession>A0A7H0YHG2</accession>
<organism evidence="3 4">
    <name type="scientific">Paenibacillus peoriae</name>
    <dbReference type="NCBI Taxonomy" id="59893"/>
    <lineage>
        <taxon>Bacteria</taxon>
        <taxon>Bacillati</taxon>
        <taxon>Bacillota</taxon>
        <taxon>Bacilli</taxon>
        <taxon>Bacillales</taxon>
        <taxon>Paenibacillaceae</taxon>
        <taxon>Paenibacillus</taxon>
    </lineage>
</organism>
<reference evidence="3 4" key="1">
    <citation type="submission" date="2020-09" db="EMBL/GenBank/DDBJ databases">
        <title>Characterization of Paenibacillus peoriae strain ZF390 with broad-spectrum antimicrobial activity as a potential biocontrol agent.</title>
        <authorList>
            <person name="Li L."/>
            <person name="Zhao Y."/>
            <person name="Li B."/>
            <person name="Xie X."/>
        </authorList>
    </citation>
    <scope>NUCLEOTIDE SEQUENCE [LARGE SCALE GENOMIC DNA]</scope>
    <source>
        <strain evidence="3 4">ZF390</strain>
        <plasmid evidence="3 4">pPlas2</plasmid>
    </source>
</reference>
<evidence type="ECO:0000256" key="2">
    <source>
        <dbReference type="SAM" id="MobiDB-lite"/>
    </source>
</evidence>